<evidence type="ECO:0000256" key="1">
    <source>
        <dbReference type="SAM" id="MobiDB-lite"/>
    </source>
</evidence>
<reference evidence="4" key="1">
    <citation type="submission" date="2023-07" db="EMBL/GenBank/DDBJ databases">
        <title>30 novel species of actinomycetes from the DSMZ collection.</title>
        <authorList>
            <person name="Nouioui I."/>
        </authorList>
    </citation>
    <scope>NUCLEOTIDE SEQUENCE [LARGE SCALE GENOMIC DNA]</scope>
    <source>
        <strain evidence="4">DSM 41640</strain>
    </source>
</reference>
<feature type="domain" description="HTH marR-type" evidence="2">
    <location>
        <begin position="17"/>
        <end position="74"/>
    </location>
</feature>
<organism evidence="3 4">
    <name type="scientific">Streptomyces doebereineriae</name>
    <dbReference type="NCBI Taxonomy" id="3075528"/>
    <lineage>
        <taxon>Bacteria</taxon>
        <taxon>Bacillati</taxon>
        <taxon>Actinomycetota</taxon>
        <taxon>Actinomycetes</taxon>
        <taxon>Kitasatosporales</taxon>
        <taxon>Streptomycetaceae</taxon>
        <taxon>Streptomyces</taxon>
    </lineage>
</organism>
<proteinExistence type="predicted"/>
<comment type="caution">
    <text evidence="3">The sequence shown here is derived from an EMBL/GenBank/DDBJ whole genome shotgun (WGS) entry which is preliminary data.</text>
</comment>
<dbReference type="Gene3D" id="1.10.10.10">
    <property type="entry name" value="Winged helix-like DNA-binding domain superfamily/Winged helix DNA-binding domain"/>
    <property type="match status" value="1"/>
</dbReference>
<dbReference type="Proteomes" id="UP001183824">
    <property type="component" value="Unassembled WGS sequence"/>
</dbReference>
<dbReference type="InterPro" id="IPR000835">
    <property type="entry name" value="HTH_MarR-typ"/>
</dbReference>
<dbReference type="RefSeq" id="WP_311720747.1">
    <property type="nucleotide sequence ID" value="NZ_JAVREZ010000039.1"/>
</dbReference>
<accession>A0ABU2VS61</accession>
<evidence type="ECO:0000313" key="4">
    <source>
        <dbReference type="Proteomes" id="UP001183824"/>
    </source>
</evidence>
<evidence type="ECO:0000313" key="3">
    <source>
        <dbReference type="EMBL" id="MDT0488159.1"/>
    </source>
</evidence>
<dbReference type="InterPro" id="IPR036390">
    <property type="entry name" value="WH_DNA-bd_sf"/>
</dbReference>
<feature type="region of interest" description="Disordered" evidence="1">
    <location>
        <begin position="111"/>
        <end position="133"/>
    </location>
</feature>
<dbReference type="EMBL" id="JAVREZ010000039">
    <property type="protein sequence ID" value="MDT0488159.1"/>
    <property type="molecule type" value="Genomic_DNA"/>
</dbReference>
<sequence>MSLINTTGLFGMLYQLQLTPTAIDVLSVMVKHQDAGGNVGMKQAEIDEILGVGQASMSRAMALLVDRGIVLRSGGGRGHRYALNPAIAGYESQHDLQKEMDRQLALGGPPPIMVPGYAKRPPKPGKGGLQSVA</sequence>
<dbReference type="SUPFAM" id="SSF46785">
    <property type="entry name" value="Winged helix' DNA-binding domain"/>
    <property type="match status" value="1"/>
</dbReference>
<protein>
    <submittedName>
        <fullName evidence="3">Helix-turn-helix domain-containing protein</fullName>
    </submittedName>
</protein>
<dbReference type="Pfam" id="PF12802">
    <property type="entry name" value="MarR_2"/>
    <property type="match status" value="1"/>
</dbReference>
<dbReference type="InterPro" id="IPR036388">
    <property type="entry name" value="WH-like_DNA-bd_sf"/>
</dbReference>
<keyword evidence="4" id="KW-1185">Reference proteome</keyword>
<name>A0ABU2VS61_9ACTN</name>
<gene>
    <name evidence="3" type="ORF">RNB18_49785</name>
</gene>
<evidence type="ECO:0000259" key="2">
    <source>
        <dbReference type="Pfam" id="PF12802"/>
    </source>
</evidence>